<dbReference type="EMBL" id="AGBA01000009">
    <property type="protein sequence ID" value="EGY78347.1"/>
    <property type="molecule type" value="Genomic_DNA"/>
</dbReference>
<organism evidence="1 2">
    <name type="scientific">Cutibacterium avidum ATCC 25577</name>
    <dbReference type="NCBI Taxonomy" id="997355"/>
    <lineage>
        <taxon>Bacteria</taxon>
        <taxon>Bacillati</taxon>
        <taxon>Actinomycetota</taxon>
        <taxon>Actinomycetes</taxon>
        <taxon>Propionibacteriales</taxon>
        <taxon>Propionibacteriaceae</taxon>
        <taxon>Cutibacterium</taxon>
    </lineage>
</organism>
<protein>
    <submittedName>
        <fullName evidence="1">Uncharacterized protein</fullName>
    </submittedName>
</protein>
<proteinExistence type="predicted"/>
<gene>
    <name evidence="1" type="ORF">HMPREF9153_0930</name>
</gene>
<accession>G4CWM3</accession>
<dbReference type="PATRIC" id="fig|997355.3.peg.910"/>
<name>G4CWM3_9ACTN</name>
<dbReference type="Proteomes" id="UP000005332">
    <property type="component" value="Unassembled WGS sequence"/>
</dbReference>
<reference evidence="1 2" key="1">
    <citation type="submission" date="2011-06" db="EMBL/GenBank/DDBJ databases">
        <authorList>
            <person name="Muzny D."/>
            <person name="Qin X."/>
            <person name="Deng J."/>
            <person name="Jiang H."/>
            <person name="Liu Y."/>
            <person name="Qu J."/>
            <person name="Song X.-Z."/>
            <person name="Zhang L."/>
            <person name="Thornton R."/>
            <person name="Coyle M."/>
            <person name="Francisco L."/>
            <person name="Jackson L."/>
            <person name="Javaid M."/>
            <person name="Korchina V."/>
            <person name="Kovar C."/>
            <person name="Mata R."/>
            <person name="Mathew T."/>
            <person name="Ngo R."/>
            <person name="Nguyen L."/>
            <person name="Nguyen N."/>
            <person name="Okwuonu G."/>
            <person name="Ongeri F."/>
            <person name="Pham C."/>
            <person name="Simmons D."/>
            <person name="Wilczek-Boney K."/>
            <person name="Hale W."/>
            <person name="Jakkamsetti A."/>
            <person name="Pham P."/>
            <person name="Ruth R."/>
            <person name="San Lucas F."/>
            <person name="Warren J."/>
            <person name="Zhang J."/>
            <person name="Zhao Z."/>
            <person name="Zhou C."/>
            <person name="Zhu D."/>
            <person name="Lee S."/>
            <person name="Bess C."/>
            <person name="Blankenburg K."/>
            <person name="Forbes L."/>
            <person name="Fu Q."/>
            <person name="Gubbala S."/>
            <person name="Hirani K."/>
            <person name="Jayaseelan J.C."/>
            <person name="Lara F."/>
            <person name="Munidasa M."/>
            <person name="Palculict T."/>
            <person name="Patil S."/>
            <person name="Pu L.-L."/>
            <person name="Saada N."/>
            <person name="Tang L."/>
            <person name="Weissenberger G."/>
            <person name="Zhu Y."/>
            <person name="Hemphill L."/>
            <person name="Shang Y."/>
            <person name="Youmans B."/>
            <person name="Ayvaz T."/>
            <person name="Ross M."/>
            <person name="Santibanez J."/>
            <person name="Aqrawi P."/>
            <person name="Gross S."/>
            <person name="Joshi V."/>
            <person name="Fowler G."/>
            <person name="Nazareth L."/>
            <person name="Reid J."/>
            <person name="Worley K."/>
            <person name="Petrosino J."/>
            <person name="Highlander S."/>
            <person name="Gibbs R."/>
        </authorList>
    </citation>
    <scope>NUCLEOTIDE SEQUENCE [LARGE SCALE GENOMIC DNA]</scope>
    <source>
        <strain evidence="1 2">ATCC 25577</strain>
    </source>
</reference>
<evidence type="ECO:0000313" key="2">
    <source>
        <dbReference type="Proteomes" id="UP000005332"/>
    </source>
</evidence>
<sequence length="162" mass="17794">MTRRDGCVDVRRRDGDNVPTTVRHFPERECATIRDRLQKSFPQPLWVRSGCVGTAWGEHVDNSVDLGIRSGIFTQKLCLARGYGCVVRNWTKIFGVSGWGMGHVTVVSDGGVTRSEVPSKVSYPQRLCESPRWVRGLSGVTVPAPSGAGCGQRSKSVPVRRP</sequence>
<evidence type="ECO:0000313" key="1">
    <source>
        <dbReference type="EMBL" id="EGY78347.1"/>
    </source>
</evidence>
<keyword evidence="2" id="KW-1185">Reference proteome</keyword>
<dbReference type="AlphaFoldDB" id="G4CWM3"/>
<dbReference type="HOGENOM" id="CLU_1633899_0_0_11"/>
<comment type="caution">
    <text evidence="1">The sequence shown here is derived from an EMBL/GenBank/DDBJ whole genome shotgun (WGS) entry which is preliminary data.</text>
</comment>